<evidence type="ECO:0000313" key="2">
    <source>
        <dbReference type="Proteomes" id="UP001608902"/>
    </source>
</evidence>
<keyword evidence="2" id="KW-1185">Reference proteome</keyword>
<gene>
    <name evidence="1" type="ORF">AB6A40_010549</name>
</gene>
<evidence type="ECO:0000313" key="1">
    <source>
        <dbReference type="EMBL" id="MFH4983840.1"/>
    </source>
</evidence>
<comment type="caution">
    <text evidence="1">The sequence shown here is derived from an EMBL/GenBank/DDBJ whole genome shotgun (WGS) entry which is preliminary data.</text>
</comment>
<accession>A0ABD6EV45</accession>
<proteinExistence type="predicted"/>
<protein>
    <recommendedName>
        <fullName evidence="3">Protein sleepless</fullName>
    </recommendedName>
</protein>
<evidence type="ECO:0008006" key="3">
    <source>
        <dbReference type="Google" id="ProtNLM"/>
    </source>
</evidence>
<sequence length="154" mass="17065">MSALLTSTIFQHSKQNINESIPPLSQCPPASLSCFKLYDSVSVTVARGCHQSNCTTDFTSRTQSPNPICYNQTQFGGYEEMCCCYTDGCNRVPSKSTFLTCLILIVFPLDRSLVTYVSDGGINSMMSGNSIYFIEWKICLMVMTALKKRGIYSA</sequence>
<dbReference type="Proteomes" id="UP001608902">
    <property type="component" value="Unassembled WGS sequence"/>
</dbReference>
<organism evidence="1 2">
    <name type="scientific">Gnathostoma spinigerum</name>
    <dbReference type="NCBI Taxonomy" id="75299"/>
    <lineage>
        <taxon>Eukaryota</taxon>
        <taxon>Metazoa</taxon>
        <taxon>Ecdysozoa</taxon>
        <taxon>Nematoda</taxon>
        <taxon>Chromadorea</taxon>
        <taxon>Rhabditida</taxon>
        <taxon>Spirurina</taxon>
        <taxon>Gnathostomatomorpha</taxon>
        <taxon>Gnathostomatoidea</taxon>
        <taxon>Gnathostomatidae</taxon>
        <taxon>Gnathostoma</taxon>
    </lineage>
</organism>
<name>A0ABD6EV45_9BILA</name>
<dbReference type="EMBL" id="JBGFUD010014047">
    <property type="protein sequence ID" value="MFH4983840.1"/>
    <property type="molecule type" value="Genomic_DNA"/>
</dbReference>
<dbReference type="AlphaFoldDB" id="A0ABD6EV45"/>
<reference evidence="1 2" key="1">
    <citation type="submission" date="2024-08" db="EMBL/GenBank/DDBJ databases">
        <title>Gnathostoma spinigerum genome.</title>
        <authorList>
            <person name="Gonzalez-Bertolin B."/>
            <person name="Monzon S."/>
            <person name="Zaballos A."/>
            <person name="Jimenez P."/>
            <person name="Dekumyoy P."/>
            <person name="Varona S."/>
            <person name="Cuesta I."/>
            <person name="Sumanam S."/>
            <person name="Adisakwattana P."/>
            <person name="Gasser R.B."/>
            <person name="Hernandez-Gonzalez A."/>
            <person name="Young N.D."/>
            <person name="Perteguer M.J."/>
        </authorList>
    </citation>
    <scope>NUCLEOTIDE SEQUENCE [LARGE SCALE GENOMIC DNA]</scope>
    <source>
        <strain evidence="1">AL3</strain>
        <tissue evidence="1">Liver</tissue>
    </source>
</reference>